<evidence type="ECO:0000313" key="4">
    <source>
        <dbReference type="Proteomes" id="UP000198549"/>
    </source>
</evidence>
<evidence type="ECO:0000313" key="3">
    <source>
        <dbReference type="Proteomes" id="UP000186756"/>
    </source>
</evidence>
<evidence type="ECO:0000313" key="1">
    <source>
        <dbReference type="EMBL" id="OLT98732.1"/>
    </source>
</evidence>
<accession>A0A1H0T547</accession>
<dbReference type="EMBL" id="MSTQ01000037">
    <property type="protein sequence ID" value="OLT98732.1"/>
    <property type="molecule type" value="Genomic_DNA"/>
</dbReference>
<name>A0A1H0T547_PSERE</name>
<gene>
    <name evidence="1" type="ORF">BVK86_28745</name>
    <name evidence="2" type="ORF">SAMN04490202_4483</name>
</gene>
<dbReference type="EMBL" id="LT629709">
    <property type="protein sequence ID" value="SDP48880.1"/>
    <property type="molecule type" value="Genomic_DNA"/>
</dbReference>
<dbReference type="AlphaFoldDB" id="A0A1H0T547"/>
<reference evidence="1" key="3">
    <citation type="submission" date="2017-01" db="EMBL/GenBank/DDBJ databases">
        <authorList>
            <person name="Mah S.A."/>
            <person name="Swanson W.J."/>
            <person name="Moy G.W."/>
            <person name="Vacquier V.D."/>
        </authorList>
    </citation>
    <scope>NUCLEOTIDE SEQUENCE [LARGE SCALE GENOMIC DNA]</scope>
    <source>
        <strain evidence="1">MT1</strain>
    </source>
</reference>
<sequence>MSINRIQLKTGSKTEFATLIDKHNKLTLIRKNGLKKTYTEDDLFLCLARMRRDSPETKFLCKGAKLNVYPSRMCSQMSNGAVAYEMILGEEATRDHIVHIFDFDDKNIAQDIFEQEEFQRRWLNSF</sequence>
<protein>
    <submittedName>
        <fullName evidence="2">Uncharacterized protein</fullName>
    </submittedName>
</protein>
<keyword evidence="3" id="KW-1185">Reference proteome</keyword>
<dbReference type="Proteomes" id="UP000186756">
    <property type="component" value="Unassembled WGS sequence"/>
</dbReference>
<evidence type="ECO:0000313" key="2">
    <source>
        <dbReference type="EMBL" id="SDP48880.1"/>
    </source>
</evidence>
<proteinExistence type="predicted"/>
<reference evidence="2 4" key="1">
    <citation type="submission" date="2016-10" db="EMBL/GenBank/DDBJ databases">
        <authorList>
            <person name="de Groot N.N."/>
        </authorList>
    </citation>
    <scope>NUCLEOTIDE SEQUENCE [LARGE SCALE GENOMIC DNA]</scope>
    <source>
        <strain evidence="2 4">BS3776</strain>
    </source>
</reference>
<dbReference type="Proteomes" id="UP000198549">
    <property type="component" value="Chromosome I"/>
</dbReference>
<reference evidence="3" key="2">
    <citation type="submission" date="2017-01" db="EMBL/GenBank/DDBJ databases">
        <authorList>
            <person name="Poblete-Castro I."/>
        </authorList>
    </citation>
    <scope>NUCLEOTIDE SEQUENCE [LARGE SCALE GENOMIC DNA]</scope>
    <source>
        <strain evidence="3">DSM 18361 / CCUG 53116 / MT1</strain>
    </source>
</reference>
<organism evidence="2 4">
    <name type="scientific">Pseudomonas reinekei</name>
    <dbReference type="NCBI Taxonomy" id="395598"/>
    <lineage>
        <taxon>Bacteria</taxon>
        <taxon>Pseudomonadati</taxon>
        <taxon>Pseudomonadota</taxon>
        <taxon>Gammaproteobacteria</taxon>
        <taxon>Pseudomonadales</taxon>
        <taxon>Pseudomonadaceae</taxon>
        <taxon>Pseudomonas</taxon>
    </lineage>
</organism>